<name>A0A101LV90_PICGL</name>
<reference evidence="2" key="1">
    <citation type="journal article" date="2015" name="Genome Biol. Evol.">
        <title>Organellar Genomes of White Spruce (Picea glauca): Assembly and Annotation.</title>
        <authorList>
            <person name="Jackman S.D."/>
            <person name="Warren R.L."/>
            <person name="Gibb E.A."/>
            <person name="Vandervalk B.P."/>
            <person name="Mohamadi H."/>
            <person name="Chu J."/>
            <person name="Raymond A."/>
            <person name="Pleasance S."/>
            <person name="Coope R."/>
            <person name="Wildung M.R."/>
            <person name="Ritland C.E."/>
            <person name="Bousquet J."/>
            <person name="Jones S.J."/>
            <person name="Bohlmann J."/>
            <person name="Birol I."/>
        </authorList>
    </citation>
    <scope>NUCLEOTIDE SEQUENCE [LARGE SCALE GENOMIC DNA]</scope>
    <source>
        <tissue evidence="2">Flushing bud</tissue>
    </source>
</reference>
<feature type="region of interest" description="Disordered" evidence="1">
    <location>
        <begin position="1"/>
        <end position="75"/>
    </location>
</feature>
<sequence length="75" mass="8121">MKSSTPQTLIIHTEHGTSPHHIVSSNQGQERDTSPAAFPFPALLRQQAPKKGKHLATAPGDFPSLPEIKFPRAAN</sequence>
<protein>
    <submittedName>
        <fullName evidence="2">Uncharacterized protein</fullName>
    </submittedName>
</protein>
<evidence type="ECO:0000256" key="1">
    <source>
        <dbReference type="SAM" id="MobiDB-lite"/>
    </source>
</evidence>
<comment type="caution">
    <text evidence="2">The sequence shown here is derived from an EMBL/GenBank/DDBJ whole genome shotgun (WGS) entry which is preliminary data.</text>
</comment>
<feature type="compositionally biased region" description="Polar residues" evidence="1">
    <location>
        <begin position="1"/>
        <end position="10"/>
    </location>
</feature>
<gene>
    <name evidence="2" type="ORF">ABT39_MTgene2097</name>
</gene>
<geneLocation type="mitochondrion" evidence="2"/>
<accession>A0A101LV90</accession>
<dbReference type="EMBL" id="LKAM01000014">
    <property type="protein sequence ID" value="KUM45994.1"/>
    <property type="molecule type" value="Genomic_DNA"/>
</dbReference>
<evidence type="ECO:0000313" key="2">
    <source>
        <dbReference type="EMBL" id="KUM45994.1"/>
    </source>
</evidence>
<dbReference type="AlphaFoldDB" id="A0A101LV90"/>
<keyword evidence="2" id="KW-0496">Mitochondrion</keyword>
<organism evidence="2">
    <name type="scientific">Picea glauca</name>
    <name type="common">White spruce</name>
    <name type="synonym">Pinus glauca</name>
    <dbReference type="NCBI Taxonomy" id="3330"/>
    <lineage>
        <taxon>Eukaryota</taxon>
        <taxon>Viridiplantae</taxon>
        <taxon>Streptophyta</taxon>
        <taxon>Embryophyta</taxon>
        <taxon>Tracheophyta</taxon>
        <taxon>Spermatophyta</taxon>
        <taxon>Pinopsida</taxon>
        <taxon>Pinidae</taxon>
        <taxon>Conifers I</taxon>
        <taxon>Pinales</taxon>
        <taxon>Pinaceae</taxon>
        <taxon>Picea</taxon>
    </lineage>
</organism>
<proteinExistence type="predicted"/>